<dbReference type="RefSeq" id="WP_013017396.1">
    <property type="nucleotide sequence ID" value="NC_013947.1"/>
</dbReference>
<keyword evidence="4" id="KW-1185">Reference proteome</keyword>
<reference evidence="3 4" key="1">
    <citation type="journal article" date="2009" name="Stand. Genomic Sci.">
        <title>Complete genome sequence of Stackebrandtia nassauensis type strain (LLR-40K-21).</title>
        <authorList>
            <person name="Munk C."/>
            <person name="Lapidus A."/>
            <person name="Copeland A."/>
            <person name="Jando M."/>
            <person name="Mayilraj S."/>
            <person name="Glavina Del Rio T."/>
            <person name="Nolan M."/>
            <person name="Chen F."/>
            <person name="Lucas S."/>
            <person name="Tice H."/>
            <person name="Cheng J.F."/>
            <person name="Han C."/>
            <person name="Detter J.C."/>
            <person name="Bruce D."/>
            <person name="Goodwin L."/>
            <person name="Chain P."/>
            <person name="Pitluck S."/>
            <person name="Goker M."/>
            <person name="Ovchinikova G."/>
            <person name="Pati A."/>
            <person name="Ivanova N."/>
            <person name="Mavromatis K."/>
            <person name="Chen A."/>
            <person name="Palaniappan K."/>
            <person name="Land M."/>
            <person name="Hauser L."/>
            <person name="Chang Y.J."/>
            <person name="Jeffries C.D."/>
            <person name="Bristow J."/>
            <person name="Eisen J.A."/>
            <person name="Markowitz V."/>
            <person name="Hugenholtz P."/>
            <person name="Kyrpides N.C."/>
            <person name="Klenk H.P."/>
        </authorList>
    </citation>
    <scope>NUCLEOTIDE SEQUENCE [LARGE SCALE GENOMIC DNA]</scope>
    <source>
        <strain evidence="4">DSM 44728 / CIP 108903 / NRRL B-16338 / NBRC 102104 / LLR-40K-21</strain>
    </source>
</reference>
<sequence length="214" mass="22903">MSDFGYAQSLHELRQLRDGDLAANTTARSQVEQATAKVARLRETLEHTQAQILAAANRFKTTVPDLRPESTDPAATRPATDLSAELAAGAAKAQLADKHVQRSIREGQLAPLLPGAPAFVRNLVVYGAAMIACYLIQSFLALFATDELALWLVFMPPVIALVAGYVGTGLAGTPRLPIYDDRGNTVEFVVKKSPRLGAALAVITIVAFFFTTAP</sequence>
<feature type="coiled-coil region" evidence="1">
    <location>
        <begin position="24"/>
        <end position="58"/>
    </location>
</feature>
<evidence type="ECO:0000256" key="1">
    <source>
        <dbReference type="SAM" id="Coils"/>
    </source>
</evidence>
<dbReference type="OrthoDB" id="5187901at2"/>
<feature type="transmembrane region" description="Helical" evidence="2">
    <location>
        <begin position="123"/>
        <end position="143"/>
    </location>
</feature>
<evidence type="ECO:0000313" key="4">
    <source>
        <dbReference type="Proteomes" id="UP000000844"/>
    </source>
</evidence>
<dbReference type="HOGENOM" id="CLU_1288239_0_0_11"/>
<keyword evidence="2" id="KW-0812">Transmembrane</keyword>
<organism evidence="3 4">
    <name type="scientific">Stackebrandtia nassauensis (strain DSM 44728 / CIP 108903 / NRRL B-16338 / NBRC 102104 / LLR-40K-21)</name>
    <dbReference type="NCBI Taxonomy" id="446470"/>
    <lineage>
        <taxon>Bacteria</taxon>
        <taxon>Bacillati</taxon>
        <taxon>Actinomycetota</taxon>
        <taxon>Actinomycetes</taxon>
        <taxon>Glycomycetales</taxon>
        <taxon>Glycomycetaceae</taxon>
        <taxon>Stackebrandtia</taxon>
    </lineage>
</organism>
<gene>
    <name evidence="3" type="ordered locus">Snas_2131</name>
</gene>
<accession>D3Q1V8</accession>
<dbReference type="AlphaFoldDB" id="D3Q1V8"/>
<dbReference type="STRING" id="446470.Snas_2131"/>
<protein>
    <submittedName>
        <fullName evidence="3">Uncharacterized protein</fullName>
    </submittedName>
</protein>
<evidence type="ECO:0000256" key="2">
    <source>
        <dbReference type="SAM" id="Phobius"/>
    </source>
</evidence>
<dbReference type="Proteomes" id="UP000000844">
    <property type="component" value="Chromosome"/>
</dbReference>
<keyword evidence="2" id="KW-0472">Membrane</keyword>
<keyword evidence="2" id="KW-1133">Transmembrane helix</keyword>
<proteinExistence type="predicted"/>
<name>D3Q1V8_STANL</name>
<dbReference type="EMBL" id="CP001778">
    <property type="protein sequence ID" value="ADD41825.1"/>
    <property type="molecule type" value="Genomic_DNA"/>
</dbReference>
<keyword evidence="1" id="KW-0175">Coiled coil</keyword>
<feature type="transmembrane region" description="Helical" evidence="2">
    <location>
        <begin position="193"/>
        <end position="213"/>
    </location>
</feature>
<feature type="transmembrane region" description="Helical" evidence="2">
    <location>
        <begin position="149"/>
        <end position="172"/>
    </location>
</feature>
<evidence type="ECO:0000313" key="3">
    <source>
        <dbReference type="EMBL" id="ADD41825.1"/>
    </source>
</evidence>
<dbReference type="eggNOG" id="ENOG5031UJG">
    <property type="taxonomic scope" value="Bacteria"/>
</dbReference>
<dbReference type="KEGG" id="sna:Snas_2131"/>